<feature type="compositionally biased region" description="Basic and acidic residues" evidence="1">
    <location>
        <begin position="506"/>
        <end position="517"/>
    </location>
</feature>
<dbReference type="GO" id="GO:0003676">
    <property type="term" value="F:nucleic acid binding"/>
    <property type="evidence" value="ECO:0007669"/>
    <property type="project" value="InterPro"/>
</dbReference>
<feature type="compositionally biased region" description="Low complexity" evidence="1">
    <location>
        <begin position="674"/>
        <end position="686"/>
    </location>
</feature>
<dbReference type="EMBL" id="CYKH01000361">
    <property type="protein sequence ID" value="CUF58368.1"/>
    <property type="molecule type" value="Genomic_DNA"/>
</dbReference>
<feature type="compositionally biased region" description="Polar residues" evidence="1">
    <location>
        <begin position="344"/>
        <end position="358"/>
    </location>
</feature>
<dbReference type="AlphaFoldDB" id="A0A0S4ISH3"/>
<feature type="compositionally biased region" description="Low complexity" evidence="1">
    <location>
        <begin position="359"/>
        <end position="370"/>
    </location>
</feature>
<gene>
    <name evidence="2" type="ORF">BSAL_63765</name>
</gene>
<proteinExistence type="predicted"/>
<feature type="compositionally biased region" description="Low complexity" evidence="1">
    <location>
        <begin position="586"/>
        <end position="599"/>
    </location>
</feature>
<feature type="compositionally biased region" description="Polar residues" evidence="1">
    <location>
        <begin position="467"/>
        <end position="476"/>
    </location>
</feature>
<protein>
    <submittedName>
        <fullName evidence="2">3'-5' exonuclease, putative</fullName>
    </submittedName>
</protein>
<dbReference type="SUPFAM" id="SSF53098">
    <property type="entry name" value="Ribonuclease H-like"/>
    <property type="match status" value="1"/>
</dbReference>
<feature type="region of interest" description="Disordered" evidence="1">
    <location>
        <begin position="850"/>
        <end position="913"/>
    </location>
</feature>
<evidence type="ECO:0000256" key="1">
    <source>
        <dbReference type="SAM" id="MobiDB-lite"/>
    </source>
</evidence>
<feature type="compositionally biased region" description="Polar residues" evidence="1">
    <location>
        <begin position="377"/>
        <end position="388"/>
    </location>
</feature>
<evidence type="ECO:0000313" key="2">
    <source>
        <dbReference type="EMBL" id="CUF58368.1"/>
    </source>
</evidence>
<dbReference type="InterPro" id="IPR036397">
    <property type="entry name" value="RNaseH_sf"/>
</dbReference>
<dbReference type="OrthoDB" id="26838at2759"/>
<feature type="region of interest" description="Disordered" evidence="1">
    <location>
        <begin position="333"/>
        <end position="410"/>
    </location>
</feature>
<feature type="compositionally biased region" description="Polar residues" evidence="1">
    <location>
        <begin position="882"/>
        <end position="897"/>
    </location>
</feature>
<feature type="region of interest" description="Disordered" evidence="1">
    <location>
        <begin position="467"/>
        <end position="623"/>
    </location>
</feature>
<sequence>MKIRRVVPSAPRNPLEPVPPPARSDDSSFASPLVHINEDALRTSRAVLSSTLLQYQDLNSRGITTSKPTGKAQSSSMQETAYGVAADDGEELFEGVRRLPVTSGASVKNSFGGGALPPPLLTARHEGGDPDLGWGWGETHRGGVAAIRCSLPVICATLMTISLLAILIPVDLVALPIIADVWYESVGVQATQAAGGILDGITQSAVSPQEMSLQRLGTMLRLADTWCRPHYDEDDDETVPAFQSVDELVAMSITSSTGGSSSGSGGGSSVLADQNVTCSNLTAVVLPLLPWALNETYLSFRQRDIVALQRGSQQNASSSSDALPQRRDTGAYEQHHNNKHHDGGSSNQYTLRSSSSYEQQGQQRQQQQQQHVPPPINTQHSPQQSTGFPSPHHLRHSDSFDGNFHPPTFLASNQSQTVNALSPPEMSSAVDGWPTGYDSLSMNTVGQQHYTKEGYLDHHAEMSSYDVSYENSSRHLQQQQQQQPTRRPAASHQNQQQHQSSSSRRPSTEDPYSDHHSGGSFQFQHQHAAPAAMEASYPPQYYHTGGGNNNNGNSHSSLVSLHSTSTHNNATTSSSQGTLHRGLGSGNAMHSSASGSSKRSPPHNFSTPFAPATSPDSNPPAATIPAKTFLAVAYQLNHPHQQRNSGSDHHRRTSNQNDSSSRHHPAGRRHDGGSSDAGTATTTTSSQHRQTVEYWKRKWEAKKLEVRQRYPGIIPSSIFFIHDQETCFSTCRRILAQMCAEDDVVDVDENDGEVPPPARPAAGRSENIPNINLQWLEVPSTVLTPKKKKKKRGGKKRSKSKSNSSGGSTGKGSVESDDAAQTNHNEENVRQHQPTNTGIVAVQKGELDVSVTPTNPTAVPNAGEESDSTTTIRVSSEPLVPGQTTPSVSRSDESGSSPGDAKHQPADDDEGNAKYLGRSAAAAPQKVANVTNKVPCVAINFEGEGSNLTLITIATANAVFIISIERSLFDVDSPLRKLLEHSKLLKLMFDCRSNAHVLLSTTYRVRLCGVLDLQPMATVAFSPQGEYLTGLVKAFTHFGLFGADIISIIDAARQLYENNYVVWSQRPLPDVLRKYCAIGVQHYFLAAQMMKELIPFGFVVTERRLQNADSFTRQVSNMQRDFTYRSPEDFSAR</sequence>
<accession>A0A0S4ISH3</accession>
<feature type="compositionally biased region" description="Low complexity" evidence="1">
    <location>
        <begin position="521"/>
        <end position="532"/>
    </location>
</feature>
<reference evidence="3" key="1">
    <citation type="submission" date="2015-09" db="EMBL/GenBank/DDBJ databases">
        <authorList>
            <consortium name="Pathogen Informatics"/>
        </authorList>
    </citation>
    <scope>NUCLEOTIDE SEQUENCE [LARGE SCALE GENOMIC DNA]</scope>
    <source>
        <strain evidence="3">Lake Konstanz</strain>
    </source>
</reference>
<keyword evidence="3" id="KW-1185">Reference proteome</keyword>
<feature type="region of interest" description="Disordered" evidence="1">
    <location>
        <begin position="1"/>
        <end position="29"/>
    </location>
</feature>
<dbReference type="VEuPathDB" id="TriTrypDB:BSAL_63765"/>
<keyword evidence="2" id="KW-0269">Exonuclease</keyword>
<dbReference type="InterPro" id="IPR012337">
    <property type="entry name" value="RNaseH-like_sf"/>
</dbReference>
<feature type="compositionally biased region" description="Basic residues" evidence="1">
    <location>
        <begin position="785"/>
        <end position="800"/>
    </location>
</feature>
<feature type="region of interest" description="Disordered" evidence="1">
    <location>
        <begin position="747"/>
        <end position="767"/>
    </location>
</feature>
<evidence type="ECO:0000313" key="3">
    <source>
        <dbReference type="Proteomes" id="UP000051952"/>
    </source>
</evidence>
<feature type="compositionally biased region" description="Low complexity" evidence="1">
    <location>
        <begin position="491"/>
        <end position="503"/>
    </location>
</feature>
<feature type="compositionally biased region" description="Low complexity" evidence="1">
    <location>
        <begin position="550"/>
        <end position="575"/>
    </location>
</feature>
<dbReference type="GO" id="GO:0004527">
    <property type="term" value="F:exonuclease activity"/>
    <property type="evidence" value="ECO:0007669"/>
    <property type="project" value="UniProtKB-KW"/>
</dbReference>
<organism evidence="2 3">
    <name type="scientific">Bodo saltans</name>
    <name type="common">Flagellated protozoan</name>
    <dbReference type="NCBI Taxonomy" id="75058"/>
    <lineage>
        <taxon>Eukaryota</taxon>
        <taxon>Discoba</taxon>
        <taxon>Euglenozoa</taxon>
        <taxon>Kinetoplastea</taxon>
        <taxon>Metakinetoplastina</taxon>
        <taxon>Eubodonida</taxon>
        <taxon>Bodonidae</taxon>
        <taxon>Bodo</taxon>
    </lineage>
</organism>
<keyword evidence="2" id="KW-0540">Nuclease</keyword>
<dbReference type="PANTHER" id="PTHR46814">
    <property type="entry name" value="EGALITARIAN, ISOFORM B"/>
    <property type="match status" value="1"/>
</dbReference>
<name>A0A0S4ISH3_BODSA</name>
<feature type="region of interest" description="Disordered" evidence="1">
    <location>
        <begin position="639"/>
        <end position="691"/>
    </location>
</feature>
<keyword evidence="2" id="KW-0378">Hydrolase</keyword>
<feature type="region of interest" description="Disordered" evidence="1">
    <location>
        <begin position="779"/>
        <end position="837"/>
    </location>
</feature>
<dbReference type="Proteomes" id="UP000051952">
    <property type="component" value="Unassembled WGS sequence"/>
</dbReference>
<feature type="compositionally biased region" description="Basic and acidic residues" evidence="1">
    <location>
        <begin position="333"/>
        <end position="343"/>
    </location>
</feature>
<dbReference type="PANTHER" id="PTHR46814:SF1">
    <property type="entry name" value="EGALITARIAN, ISOFORM B"/>
    <property type="match status" value="1"/>
</dbReference>
<dbReference type="Gene3D" id="3.30.420.10">
    <property type="entry name" value="Ribonuclease H-like superfamily/Ribonuclease H"/>
    <property type="match status" value="1"/>
</dbReference>